<dbReference type="PANTHER" id="PTHR33711:SF10">
    <property type="entry name" value="INTRADIOL RING-CLEAVAGE DIOXYGENASES DOMAIN-CONTAINING PROTEIN"/>
    <property type="match status" value="1"/>
</dbReference>
<protein>
    <submittedName>
        <fullName evidence="5">Protocatechuate 3,4-dioxygenase beta chain</fullName>
    </submittedName>
</protein>
<keyword evidence="2" id="KW-0223">Dioxygenase</keyword>
<keyword evidence="3" id="KW-0560">Oxidoreductase</keyword>
<dbReference type="GO" id="GO:0008199">
    <property type="term" value="F:ferric iron binding"/>
    <property type="evidence" value="ECO:0007669"/>
    <property type="project" value="InterPro"/>
</dbReference>
<evidence type="ECO:0000256" key="1">
    <source>
        <dbReference type="ARBA" id="ARBA00007825"/>
    </source>
</evidence>
<dbReference type="Pfam" id="PF00775">
    <property type="entry name" value="Dioxygenase_C"/>
    <property type="match status" value="1"/>
</dbReference>
<reference evidence="5" key="1">
    <citation type="submission" date="2022-10" db="EMBL/GenBank/DDBJ databases">
        <authorList>
            <person name="Koch H."/>
        </authorList>
    </citation>
    <scope>NUCLEOTIDE SEQUENCE</scope>
    <source>
        <strain evidence="5">DNF</strain>
    </source>
</reference>
<evidence type="ECO:0000259" key="4">
    <source>
        <dbReference type="Pfam" id="PF00775"/>
    </source>
</evidence>
<dbReference type="Gene3D" id="2.60.130.10">
    <property type="entry name" value="Aromatic compound dioxygenase"/>
    <property type="match status" value="1"/>
</dbReference>
<evidence type="ECO:0000256" key="3">
    <source>
        <dbReference type="ARBA" id="ARBA00023002"/>
    </source>
</evidence>
<organism evidence="5 6">
    <name type="scientific">Nitrospira tepida</name>
    <dbReference type="NCBI Taxonomy" id="2973512"/>
    <lineage>
        <taxon>Bacteria</taxon>
        <taxon>Pseudomonadati</taxon>
        <taxon>Nitrospirota</taxon>
        <taxon>Nitrospiria</taxon>
        <taxon>Nitrospirales</taxon>
        <taxon>Nitrospiraceae</taxon>
        <taxon>Nitrospira</taxon>
    </lineage>
</organism>
<dbReference type="KEGG" id="nti:DNFV4_01222"/>
<dbReference type="InterPro" id="IPR050770">
    <property type="entry name" value="Intradiol_RC_Dioxygenase"/>
</dbReference>
<dbReference type="GO" id="GO:0018578">
    <property type="term" value="F:protocatechuate 3,4-dioxygenase activity"/>
    <property type="evidence" value="ECO:0007669"/>
    <property type="project" value="InterPro"/>
</dbReference>
<dbReference type="InterPro" id="IPR000627">
    <property type="entry name" value="Intradiol_dOase_C"/>
</dbReference>
<proteinExistence type="inferred from homology"/>
<evidence type="ECO:0000256" key="2">
    <source>
        <dbReference type="ARBA" id="ARBA00022964"/>
    </source>
</evidence>
<name>A0AA86MXF0_9BACT</name>
<accession>A0AA86MXF0</accession>
<dbReference type="RefSeq" id="WP_289267762.1">
    <property type="nucleotide sequence ID" value="NZ_OX365700.1"/>
</dbReference>
<dbReference type="EMBL" id="OX365700">
    <property type="protein sequence ID" value="CAI4030792.1"/>
    <property type="molecule type" value="Genomic_DNA"/>
</dbReference>
<gene>
    <name evidence="5" type="ORF">DNFV4_01222</name>
</gene>
<dbReference type="SUPFAM" id="SSF49482">
    <property type="entry name" value="Aromatic compound dioxygenase"/>
    <property type="match status" value="1"/>
</dbReference>
<dbReference type="Proteomes" id="UP001179121">
    <property type="component" value="Chromosome"/>
</dbReference>
<evidence type="ECO:0000313" key="5">
    <source>
        <dbReference type="EMBL" id="CAI4030792.1"/>
    </source>
</evidence>
<comment type="similarity">
    <text evidence="1">Belongs to the intradiol ring-cleavage dioxygenase family.</text>
</comment>
<sequence length="225" mass="25361">MVEALTRRRFVFTSLGSVGLWLLAPALSRADELACLLTPPQTEGPYYPPQRQLDALLDKDGDLTFVNGKSGRATGQLLYVTGHLRDSHCRPIEGALVEIWQASANGRYHHPRDAGNPAPLDPYFQYWGKAVTDREGRYLFKTIKPGEYEADRGWIRPSHIHFKVRAPNGRDLTTQMYFAGDPHQEDDYILRRVPPAERSRVIVPMEAPAGDFEAAAKVCRFNLTL</sequence>
<dbReference type="CDD" id="cd03459">
    <property type="entry name" value="3_4-PCD"/>
    <property type="match status" value="1"/>
</dbReference>
<dbReference type="InterPro" id="IPR015889">
    <property type="entry name" value="Intradiol_dOase_core"/>
</dbReference>
<dbReference type="PANTHER" id="PTHR33711">
    <property type="entry name" value="DIOXYGENASE, PUTATIVE (AFU_ORTHOLOGUE AFUA_2G02910)-RELATED"/>
    <property type="match status" value="1"/>
</dbReference>
<dbReference type="InterPro" id="IPR039387">
    <property type="entry name" value="3_4-PCD"/>
</dbReference>
<feature type="domain" description="Intradiol ring-cleavage dioxygenases" evidence="4">
    <location>
        <begin position="43"/>
        <end position="191"/>
    </location>
</feature>
<dbReference type="AlphaFoldDB" id="A0AA86MXF0"/>
<evidence type="ECO:0000313" key="6">
    <source>
        <dbReference type="Proteomes" id="UP001179121"/>
    </source>
</evidence>
<keyword evidence="6" id="KW-1185">Reference proteome</keyword>